<dbReference type="Gene3D" id="1.10.3730.20">
    <property type="match status" value="1"/>
</dbReference>
<keyword evidence="4 6" id="KW-1133">Transmembrane helix</keyword>
<evidence type="ECO:0000256" key="1">
    <source>
        <dbReference type="ARBA" id="ARBA00004141"/>
    </source>
</evidence>
<evidence type="ECO:0000256" key="3">
    <source>
        <dbReference type="ARBA" id="ARBA00022692"/>
    </source>
</evidence>
<dbReference type="PANTHER" id="PTHR32322:SF2">
    <property type="entry name" value="EAMA DOMAIN-CONTAINING PROTEIN"/>
    <property type="match status" value="1"/>
</dbReference>
<evidence type="ECO:0000256" key="6">
    <source>
        <dbReference type="SAM" id="Phobius"/>
    </source>
</evidence>
<feature type="transmembrane region" description="Helical" evidence="6">
    <location>
        <begin position="86"/>
        <end position="103"/>
    </location>
</feature>
<keyword evidence="5 6" id="KW-0472">Membrane</keyword>
<dbReference type="EMBL" id="LOMK01000001">
    <property type="protein sequence ID" value="KYN25971.1"/>
    <property type="molecule type" value="Genomic_DNA"/>
</dbReference>
<feature type="transmembrane region" description="Helical" evidence="6">
    <location>
        <begin position="61"/>
        <end position="80"/>
    </location>
</feature>
<comment type="caution">
    <text evidence="8">The sequence shown here is derived from an EMBL/GenBank/DDBJ whole genome shotgun (WGS) entry which is preliminary data.</text>
</comment>
<dbReference type="InterPro" id="IPR037185">
    <property type="entry name" value="EmrE-like"/>
</dbReference>
<dbReference type="SUPFAM" id="SSF103481">
    <property type="entry name" value="Multidrug resistance efflux transporter EmrE"/>
    <property type="match status" value="2"/>
</dbReference>
<feature type="transmembrane region" description="Helical" evidence="6">
    <location>
        <begin position="7"/>
        <end position="28"/>
    </location>
</feature>
<accession>A0A151JJL0</accession>
<feature type="transmembrane region" description="Helical" evidence="6">
    <location>
        <begin position="34"/>
        <end position="54"/>
    </location>
</feature>
<dbReference type="Proteomes" id="UP000075349">
    <property type="component" value="Unassembled WGS sequence"/>
</dbReference>
<evidence type="ECO:0000313" key="8">
    <source>
        <dbReference type="EMBL" id="KYN25971.1"/>
    </source>
</evidence>
<dbReference type="GO" id="GO:0016020">
    <property type="term" value="C:membrane"/>
    <property type="evidence" value="ECO:0007669"/>
    <property type="project" value="UniProtKB-SubCell"/>
</dbReference>
<protein>
    <recommendedName>
        <fullName evidence="7">EamA domain-containing protein</fullName>
    </recommendedName>
</protein>
<dbReference type="AlphaFoldDB" id="A0A151JJL0"/>
<evidence type="ECO:0000256" key="4">
    <source>
        <dbReference type="ARBA" id="ARBA00022989"/>
    </source>
</evidence>
<proteinExistence type="inferred from homology"/>
<feature type="domain" description="EamA" evidence="7">
    <location>
        <begin position="86"/>
        <end position="220"/>
    </location>
</feature>
<reference evidence="9" key="1">
    <citation type="submission" date="2015-12" db="EMBL/GenBank/DDBJ databases">
        <authorList>
            <person name="Tarr C.L."/>
            <person name="Gladney L.M."/>
        </authorList>
    </citation>
    <scope>NUCLEOTIDE SEQUENCE [LARGE SCALE GENOMIC DNA]</scope>
    <source>
        <strain evidence="9">2756-81</strain>
    </source>
</reference>
<feature type="domain" description="EamA" evidence="7">
    <location>
        <begin position="3"/>
        <end position="75"/>
    </location>
</feature>
<feature type="transmembrane region" description="Helical" evidence="6">
    <location>
        <begin position="179"/>
        <end position="198"/>
    </location>
</feature>
<name>A0A151JJL0_9VIBR</name>
<organism evidence="8 9">
    <name type="scientific">Vibrio cidicii</name>
    <dbReference type="NCBI Taxonomy" id="1763883"/>
    <lineage>
        <taxon>Bacteria</taxon>
        <taxon>Pseudomonadati</taxon>
        <taxon>Pseudomonadota</taxon>
        <taxon>Gammaproteobacteria</taxon>
        <taxon>Vibrionales</taxon>
        <taxon>Vibrionaceae</taxon>
        <taxon>Vibrio</taxon>
    </lineage>
</organism>
<feature type="transmembrane region" description="Helical" evidence="6">
    <location>
        <begin position="115"/>
        <end position="137"/>
    </location>
</feature>
<comment type="similarity">
    <text evidence="2">Belongs to the EamA transporter family.</text>
</comment>
<keyword evidence="3 6" id="KW-0812">Transmembrane</keyword>
<evidence type="ECO:0000256" key="2">
    <source>
        <dbReference type="ARBA" id="ARBA00007362"/>
    </source>
</evidence>
<dbReference type="Pfam" id="PF00892">
    <property type="entry name" value="EamA"/>
    <property type="match status" value="2"/>
</dbReference>
<dbReference type="PANTHER" id="PTHR32322">
    <property type="entry name" value="INNER MEMBRANE TRANSPORTER"/>
    <property type="match status" value="1"/>
</dbReference>
<evidence type="ECO:0000259" key="7">
    <source>
        <dbReference type="Pfam" id="PF00892"/>
    </source>
</evidence>
<sequence length="238" mass="25722">MWWGRLATLGLLNIGLFFYCLFFAATYLPGGMASLVMSFQPMLVMLLSWFWLNARVTSRQWLASGVGVIGIALLVLNSSVALNLQGLMIAALGTLSMASGVVLTKKWGRPRGMSLLGFTGWQLLFGGVALLPVSLWLEGIPSQLTPTNYLGYGYLSLIGAVLGYFLWFRGIEKLPPVTVSFLGFLSSVSACFLGYLLLNQALTWPQLLGAGAILLAILLAVPRSEPRANQTTLSLKGI</sequence>
<comment type="subcellular location">
    <subcellularLocation>
        <location evidence="1">Membrane</location>
        <topology evidence="1">Multi-pass membrane protein</topology>
    </subcellularLocation>
</comment>
<evidence type="ECO:0000313" key="9">
    <source>
        <dbReference type="Proteomes" id="UP000075349"/>
    </source>
</evidence>
<feature type="transmembrane region" description="Helical" evidence="6">
    <location>
        <begin position="149"/>
        <end position="167"/>
    </location>
</feature>
<feature type="transmembrane region" description="Helical" evidence="6">
    <location>
        <begin position="204"/>
        <end position="221"/>
    </location>
</feature>
<evidence type="ECO:0000256" key="5">
    <source>
        <dbReference type="ARBA" id="ARBA00023136"/>
    </source>
</evidence>
<dbReference type="InterPro" id="IPR050638">
    <property type="entry name" value="AA-Vitamin_Transporters"/>
</dbReference>
<gene>
    <name evidence="8" type="ORF">AUQ44_11950</name>
</gene>
<dbReference type="InterPro" id="IPR000620">
    <property type="entry name" value="EamA_dom"/>
</dbReference>